<accession>A0ABQ9Z8Z2</accession>
<dbReference type="EMBL" id="JAOYFB010000003">
    <property type="protein sequence ID" value="KAK4009351.1"/>
    <property type="molecule type" value="Genomic_DNA"/>
</dbReference>
<evidence type="ECO:0000313" key="1">
    <source>
        <dbReference type="EMBL" id="KAK4009351.1"/>
    </source>
</evidence>
<proteinExistence type="predicted"/>
<organism evidence="1 2">
    <name type="scientific">Daphnia magna</name>
    <dbReference type="NCBI Taxonomy" id="35525"/>
    <lineage>
        <taxon>Eukaryota</taxon>
        <taxon>Metazoa</taxon>
        <taxon>Ecdysozoa</taxon>
        <taxon>Arthropoda</taxon>
        <taxon>Crustacea</taxon>
        <taxon>Branchiopoda</taxon>
        <taxon>Diplostraca</taxon>
        <taxon>Cladocera</taxon>
        <taxon>Anomopoda</taxon>
        <taxon>Daphniidae</taxon>
        <taxon>Daphnia</taxon>
    </lineage>
</organism>
<dbReference type="Proteomes" id="UP001234178">
    <property type="component" value="Unassembled WGS sequence"/>
</dbReference>
<name>A0ABQ9Z8Z2_9CRUS</name>
<evidence type="ECO:0000313" key="2">
    <source>
        <dbReference type="Proteomes" id="UP001234178"/>
    </source>
</evidence>
<comment type="caution">
    <text evidence="1">The sequence shown here is derived from an EMBL/GenBank/DDBJ whole genome shotgun (WGS) entry which is preliminary data.</text>
</comment>
<reference evidence="1 2" key="1">
    <citation type="journal article" date="2023" name="Nucleic Acids Res.">
        <title>The hologenome of Daphnia magna reveals possible DNA methylation and microbiome-mediated evolution of the host genome.</title>
        <authorList>
            <person name="Chaturvedi A."/>
            <person name="Li X."/>
            <person name="Dhandapani V."/>
            <person name="Marshall H."/>
            <person name="Kissane S."/>
            <person name="Cuenca-Cambronero M."/>
            <person name="Asole G."/>
            <person name="Calvet F."/>
            <person name="Ruiz-Romero M."/>
            <person name="Marangio P."/>
            <person name="Guigo R."/>
            <person name="Rago D."/>
            <person name="Mirbahai L."/>
            <person name="Eastwood N."/>
            <person name="Colbourne J.K."/>
            <person name="Zhou J."/>
            <person name="Mallon E."/>
            <person name="Orsini L."/>
        </authorList>
    </citation>
    <scope>NUCLEOTIDE SEQUENCE [LARGE SCALE GENOMIC DNA]</scope>
    <source>
        <strain evidence="1">LRV0_1</strain>
    </source>
</reference>
<gene>
    <name evidence="1" type="ORF">OUZ56_018468</name>
</gene>
<keyword evidence="2" id="KW-1185">Reference proteome</keyword>
<protein>
    <submittedName>
        <fullName evidence="1">Uncharacterized protein</fullName>
    </submittedName>
</protein>
<sequence>MEADKPKTAFVTPDGLCYSEFRPRCVPVSGEPERNVFVELKAAMAKAAQLAHLDYSKNFAS</sequence>